<reference evidence="1" key="1">
    <citation type="submission" date="2019-03" db="EMBL/GenBank/DDBJ databases">
        <title>Single cell metagenomics reveals metabolic interactions within the superorganism composed of flagellate Streblomastix strix and complex community of Bacteroidetes bacteria on its surface.</title>
        <authorList>
            <person name="Treitli S.C."/>
            <person name="Kolisko M."/>
            <person name="Husnik F."/>
            <person name="Keeling P."/>
            <person name="Hampl V."/>
        </authorList>
    </citation>
    <scope>NUCLEOTIDE SEQUENCE</scope>
    <source>
        <strain evidence="1">STM</strain>
    </source>
</reference>
<evidence type="ECO:0000313" key="1">
    <source>
        <dbReference type="EMBL" id="KAA6307248.1"/>
    </source>
</evidence>
<feature type="non-terminal residue" evidence="1">
    <location>
        <position position="1"/>
    </location>
</feature>
<dbReference type="SUPFAM" id="SSF53756">
    <property type="entry name" value="UDP-Glycosyltransferase/glycogen phosphorylase"/>
    <property type="match status" value="1"/>
</dbReference>
<comment type="caution">
    <text evidence="1">The sequence shown here is derived from an EMBL/GenBank/DDBJ whole genome shotgun (WGS) entry which is preliminary data.</text>
</comment>
<dbReference type="EMBL" id="SNRY01009309">
    <property type="protein sequence ID" value="KAA6307248.1"/>
    <property type="molecule type" value="Genomic_DNA"/>
</dbReference>
<dbReference type="Gene3D" id="3.40.50.2000">
    <property type="entry name" value="Glycogen Phosphorylase B"/>
    <property type="match status" value="2"/>
</dbReference>
<gene>
    <name evidence="1" type="ORF">EZS27_041084</name>
</gene>
<proteinExistence type="predicted"/>
<protein>
    <submittedName>
        <fullName evidence="1">Uncharacterized protein</fullName>
    </submittedName>
</protein>
<dbReference type="AlphaFoldDB" id="A0A5J4PE21"/>
<accession>A0A5J4PE21</accession>
<organism evidence="1">
    <name type="scientific">termite gut metagenome</name>
    <dbReference type="NCBI Taxonomy" id="433724"/>
    <lineage>
        <taxon>unclassified sequences</taxon>
        <taxon>metagenomes</taxon>
        <taxon>organismal metagenomes</taxon>
    </lineage>
</organism>
<sequence>TFSNDLIQSIHRKFGNSYSIKVCALESPMEKHIYSEPVKYTLNTSDASDYIRIAGTINDDVGISLVLIQHELGLFDGQENAFLQLVETIAKPVIIVFPTVLAHPEESFKQYLRKVTSACSEIIVMTQTSAHILQNDYQIANDKISVIPHGTHLVSHKDKKKLKEKYKVAGRCILSTFGLLSSGKSIETTLDALPAIVKEKPSVLFLIIGKTHPSVVKTEGERYREMLQANLR</sequence>
<name>A0A5J4PE21_9ZZZZ</name>